<name>A0A8S9X2H5_APOLU</name>
<dbReference type="PANTHER" id="PTHR24409:SF295">
    <property type="entry name" value="AZ2-RELATED"/>
    <property type="match status" value="1"/>
</dbReference>
<keyword evidence="4" id="KW-0862">Zinc</keyword>
<feature type="domain" description="C2H2-type" evidence="7">
    <location>
        <begin position="162"/>
        <end position="189"/>
    </location>
</feature>
<feature type="region of interest" description="Disordered" evidence="6">
    <location>
        <begin position="677"/>
        <end position="699"/>
    </location>
</feature>
<evidence type="ECO:0000259" key="7">
    <source>
        <dbReference type="PROSITE" id="PS50157"/>
    </source>
</evidence>
<protein>
    <recommendedName>
        <fullName evidence="7">C2H2-type domain-containing protein</fullName>
    </recommendedName>
</protein>
<feature type="compositionally biased region" description="Low complexity" evidence="6">
    <location>
        <begin position="1096"/>
        <end position="1125"/>
    </location>
</feature>
<evidence type="ECO:0000313" key="9">
    <source>
        <dbReference type="Proteomes" id="UP000466442"/>
    </source>
</evidence>
<dbReference type="PROSITE" id="PS00028">
    <property type="entry name" value="ZINC_FINGER_C2H2_1"/>
    <property type="match status" value="3"/>
</dbReference>
<dbReference type="AlphaFoldDB" id="A0A8S9X2H5"/>
<keyword evidence="9" id="KW-1185">Reference proteome</keyword>
<proteinExistence type="predicted"/>
<dbReference type="Gene3D" id="3.30.160.60">
    <property type="entry name" value="Classic Zinc Finger"/>
    <property type="match status" value="5"/>
</dbReference>
<evidence type="ECO:0000256" key="5">
    <source>
        <dbReference type="PROSITE-ProRule" id="PRU00042"/>
    </source>
</evidence>
<feature type="domain" description="C2H2-type" evidence="7">
    <location>
        <begin position="718"/>
        <end position="747"/>
    </location>
</feature>
<dbReference type="GO" id="GO:0000981">
    <property type="term" value="F:DNA-binding transcription factor activity, RNA polymerase II-specific"/>
    <property type="evidence" value="ECO:0007669"/>
    <property type="project" value="TreeGrafter"/>
</dbReference>
<keyword evidence="3 5" id="KW-0863">Zinc-finger</keyword>
<feature type="region of interest" description="Disordered" evidence="6">
    <location>
        <begin position="518"/>
        <end position="548"/>
    </location>
</feature>
<feature type="region of interest" description="Disordered" evidence="6">
    <location>
        <begin position="1"/>
        <end position="38"/>
    </location>
</feature>
<dbReference type="InterPro" id="IPR013087">
    <property type="entry name" value="Znf_C2H2_type"/>
</dbReference>
<evidence type="ECO:0000256" key="1">
    <source>
        <dbReference type="ARBA" id="ARBA00022723"/>
    </source>
</evidence>
<gene>
    <name evidence="8" type="ORF">GE061_003080</name>
</gene>
<dbReference type="GO" id="GO:0000977">
    <property type="term" value="F:RNA polymerase II transcription regulatory region sequence-specific DNA binding"/>
    <property type="evidence" value="ECO:0007669"/>
    <property type="project" value="TreeGrafter"/>
</dbReference>
<evidence type="ECO:0000256" key="3">
    <source>
        <dbReference type="ARBA" id="ARBA00022771"/>
    </source>
</evidence>
<reference evidence="8" key="1">
    <citation type="journal article" date="2021" name="Mol. Ecol. Resour.">
        <title>Apolygus lucorum genome provides insights into omnivorousness and mesophyll feeding.</title>
        <authorList>
            <person name="Liu Y."/>
            <person name="Liu H."/>
            <person name="Wang H."/>
            <person name="Huang T."/>
            <person name="Liu B."/>
            <person name="Yang B."/>
            <person name="Yin L."/>
            <person name="Li B."/>
            <person name="Zhang Y."/>
            <person name="Zhang S."/>
            <person name="Jiang F."/>
            <person name="Zhang X."/>
            <person name="Ren Y."/>
            <person name="Wang B."/>
            <person name="Wang S."/>
            <person name="Lu Y."/>
            <person name="Wu K."/>
            <person name="Fan W."/>
            <person name="Wang G."/>
        </authorList>
    </citation>
    <scope>NUCLEOTIDE SEQUENCE</scope>
    <source>
        <strain evidence="8">12Hb</strain>
    </source>
</reference>
<dbReference type="Proteomes" id="UP000466442">
    <property type="component" value="Unassembled WGS sequence"/>
</dbReference>
<feature type="compositionally biased region" description="Polar residues" evidence="6">
    <location>
        <begin position="682"/>
        <end position="691"/>
    </location>
</feature>
<feature type="compositionally biased region" description="Basic and acidic residues" evidence="6">
    <location>
        <begin position="321"/>
        <end position="333"/>
    </location>
</feature>
<dbReference type="GO" id="GO:0005634">
    <property type="term" value="C:nucleus"/>
    <property type="evidence" value="ECO:0007669"/>
    <property type="project" value="TreeGrafter"/>
</dbReference>
<keyword evidence="2" id="KW-0677">Repeat</keyword>
<feature type="compositionally biased region" description="Low complexity" evidence="6">
    <location>
        <begin position="445"/>
        <end position="458"/>
    </location>
</feature>
<dbReference type="EMBL" id="WIXP02000011">
    <property type="protein sequence ID" value="KAF6202679.1"/>
    <property type="molecule type" value="Genomic_DNA"/>
</dbReference>
<dbReference type="PROSITE" id="PS50157">
    <property type="entry name" value="ZINC_FINGER_C2H2_2"/>
    <property type="match status" value="4"/>
</dbReference>
<accession>A0A8S9X2H5</accession>
<evidence type="ECO:0000313" key="8">
    <source>
        <dbReference type="EMBL" id="KAF6202679.1"/>
    </source>
</evidence>
<dbReference type="GO" id="GO:0008270">
    <property type="term" value="F:zinc ion binding"/>
    <property type="evidence" value="ECO:0007669"/>
    <property type="project" value="UniProtKB-KW"/>
</dbReference>
<feature type="compositionally biased region" description="Polar residues" evidence="6">
    <location>
        <begin position="1085"/>
        <end position="1095"/>
    </location>
</feature>
<keyword evidence="1" id="KW-0479">Metal-binding</keyword>
<feature type="domain" description="C2H2-type" evidence="7">
    <location>
        <begin position="977"/>
        <end position="1005"/>
    </location>
</feature>
<feature type="region of interest" description="Disordered" evidence="6">
    <location>
        <begin position="286"/>
        <end position="458"/>
    </location>
</feature>
<feature type="compositionally biased region" description="Polar residues" evidence="6">
    <location>
        <begin position="526"/>
        <end position="542"/>
    </location>
</feature>
<comment type="caution">
    <text evidence="8">The sequence shown here is derived from an EMBL/GenBank/DDBJ whole genome shotgun (WGS) entry which is preliminary data.</text>
</comment>
<evidence type="ECO:0000256" key="2">
    <source>
        <dbReference type="ARBA" id="ARBA00022737"/>
    </source>
</evidence>
<feature type="compositionally biased region" description="Basic residues" evidence="6">
    <location>
        <begin position="351"/>
        <end position="364"/>
    </location>
</feature>
<dbReference type="SMART" id="SM00355">
    <property type="entry name" value="ZnF_C2H2"/>
    <property type="match status" value="13"/>
</dbReference>
<evidence type="ECO:0000256" key="4">
    <source>
        <dbReference type="ARBA" id="ARBA00022833"/>
    </source>
</evidence>
<dbReference type="PANTHER" id="PTHR24409">
    <property type="entry name" value="ZINC FINGER PROTEIN 142"/>
    <property type="match status" value="1"/>
</dbReference>
<feature type="domain" description="C2H2-type" evidence="7">
    <location>
        <begin position="854"/>
        <end position="881"/>
    </location>
</feature>
<sequence>MGKNVTKKTKKFKGAPLPAPGPSHVPDEIEGKPRNQRAKKVREELLPKEHFFVTHAQPTITGKQRKDKAVFVWQTQPINSENRKIPRKNVVHIRPGLVGQARSVLEPIDCFSLVITQETLEIIMKRTNEEIHRISKMSATANEIESLDELKTLLGLFIYGEYVCPKCSDAFRYRRYLEDHVVKCTGTNQLTHEMMRLVNRIKAIQHKIADSRKVESNLTEKVKSKVMCTGNCSVVLRRLQLPDEEKKRVFKVRIVPTVRQKDAEEIPPVEVQAVADSAVNSVVISDSSPVDTEGDSQKSSTPTNPDIEEEIDVESVVSKSQADEERRQPENPKMKSKRKKRSSSEEEVDRKRSRRGRPSTKKRPSPSVQSSTPPRKLRARKPVSCKESSADSDSEPIPELAGFSAESDVDPDFDPVKEIKKNTKRGRKAISYSDSSSEDEEGRSKGSSAGSSSGSRGRRSVAGALSCGQCNAPFANINGLRTHHRLSEKCGKLPPETVFKCDECAGIFADQSLLDKHRSEKPCRKTTPTPSNASVGKASSTTSERRPHNLATGPHICKCCKVVFNSVLGIGLHLKRSKKCIADNPSVDIPGVIDKSSVVDSSYDSTTKNSDQADKKNNQNSVFVCVKCFSSFSSVWGLRTHERNSIECKPDRPYEIPVPIPKEQAEKLKKEYLAKLKKNQTDPEQPNSSSDKGPDGHNKKQGFLMVYTQECQDEDGKFKCKTCSALFTSVWGLRTHQRMSESCGEQNKVVLSDAAAKSIAKGENICPNCAAKFSTSWGLRTHLRTSSLCSEHENETKGHDSKKKEGQILSCAKCEMIVFQLYQLRDHVKYSPSCRPDDVTITKNGRVQPGAGCFLCPQCPKTFKLPFSLEQHFVEHAPQRNVWRCHLCSNEEFADQFTMHRHFHRKHLGSWFCIICDKKPTINSFKEFYAHIFDFHSSDPENAKIYFRCPICFKSFLSKFSYDFHINSCKRLAEQIFTCASCKKVFNKKIHIHNHMKYAHTGVDIDSRYVFKCPTCPRRFLSEKEYRQKHENESCVLSEMPCEICGEMLMGFDKLKVHIEITHKKRSDLQTGRKSPLLGRKSPEPSLQSEKTFQCPSKATTVISSSSSSPVPSSLSSTVVESPASPDFSIPSVKIEPSSP</sequence>
<feature type="compositionally biased region" description="Basic residues" evidence="6">
    <location>
        <begin position="1"/>
        <end position="13"/>
    </location>
</feature>
<organism evidence="8 9">
    <name type="scientific">Apolygus lucorum</name>
    <name type="common">Small green plant bug</name>
    <name type="synonym">Lygocoris lucorum</name>
    <dbReference type="NCBI Taxonomy" id="248454"/>
    <lineage>
        <taxon>Eukaryota</taxon>
        <taxon>Metazoa</taxon>
        <taxon>Ecdysozoa</taxon>
        <taxon>Arthropoda</taxon>
        <taxon>Hexapoda</taxon>
        <taxon>Insecta</taxon>
        <taxon>Pterygota</taxon>
        <taxon>Neoptera</taxon>
        <taxon>Paraneoptera</taxon>
        <taxon>Hemiptera</taxon>
        <taxon>Heteroptera</taxon>
        <taxon>Panheteroptera</taxon>
        <taxon>Cimicomorpha</taxon>
        <taxon>Miridae</taxon>
        <taxon>Mirini</taxon>
        <taxon>Apolygus</taxon>
    </lineage>
</organism>
<feature type="region of interest" description="Disordered" evidence="6">
    <location>
        <begin position="1064"/>
        <end position="1140"/>
    </location>
</feature>
<dbReference type="OrthoDB" id="3565419at2759"/>
<evidence type="ECO:0000256" key="6">
    <source>
        <dbReference type="SAM" id="MobiDB-lite"/>
    </source>
</evidence>